<dbReference type="InterPro" id="IPR006976">
    <property type="entry name" value="VanZ-like"/>
</dbReference>
<evidence type="ECO:0000313" key="3">
    <source>
        <dbReference type="EMBL" id="WFD09396.1"/>
    </source>
</evidence>
<dbReference type="EMBL" id="CP120733">
    <property type="protein sequence ID" value="WFD09396.1"/>
    <property type="molecule type" value="Genomic_DNA"/>
</dbReference>
<gene>
    <name evidence="3" type="ORF">P4S50_13495</name>
</gene>
<keyword evidence="1" id="KW-1133">Transmembrane helix</keyword>
<dbReference type="PANTHER" id="PTHR36834:SF1">
    <property type="entry name" value="INTEGRAL MEMBRANE PROTEIN"/>
    <property type="match status" value="1"/>
</dbReference>
<keyword evidence="1" id="KW-0472">Membrane</keyword>
<dbReference type="Pfam" id="PF04892">
    <property type="entry name" value="VanZ"/>
    <property type="match status" value="1"/>
</dbReference>
<accession>A0ABY8E904</accession>
<dbReference type="PANTHER" id="PTHR36834">
    <property type="entry name" value="MEMBRANE PROTEIN-RELATED"/>
    <property type="match status" value="1"/>
</dbReference>
<name>A0ABY8E904_9FIRM</name>
<dbReference type="RefSeq" id="WP_277731321.1">
    <property type="nucleotide sequence ID" value="NZ_CP120733.1"/>
</dbReference>
<evidence type="ECO:0000313" key="4">
    <source>
        <dbReference type="Proteomes" id="UP001222800"/>
    </source>
</evidence>
<dbReference type="Proteomes" id="UP001222800">
    <property type="component" value="Chromosome"/>
</dbReference>
<proteinExistence type="predicted"/>
<reference evidence="3 4" key="1">
    <citation type="submission" date="2023-03" db="EMBL/GenBank/DDBJ databases">
        <title>Complete genome sequence of Tepidibacter sp. SWIR-1, isolated from a deep-sea hydrothermal vent.</title>
        <authorList>
            <person name="Li X."/>
        </authorList>
    </citation>
    <scope>NUCLEOTIDE SEQUENCE [LARGE SCALE GENOMIC DNA]</scope>
    <source>
        <strain evidence="3 4">SWIR-1</strain>
    </source>
</reference>
<feature type="transmembrane region" description="Helical" evidence="1">
    <location>
        <begin position="7"/>
        <end position="25"/>
    </location>
</feature>
<evidence type="ECO:0000259" key="2">
    <source>
        <dbReference type="Pfam" id="PF04892"/>
    </source>
</evidence>
<feature type="transmembrane region" description="Helical" evidence="1">
    <location>
        <begin position="61"/>
        <end position="82"/>
    </location>
</feature>
<feature type="transmembrane region" description="Helical" evidence="1">
    <location>
        <begin position="94"/>
        <end position="113"/>
    </location>
</feature>
<feature type="transmembrane region" description="Helical" evidence="1">
    <location>
        <begin position="119"/>
        <end position="137"/>
    </location>
</feature>
<feature type="domain" description="VanZ-like" evidence="2">
    <location>
        <begin position="14"/>
        <end position="136"/>
    </location>
</feature>
<keyword evidence="1" id="KW-0812">Transmembrane</keyword>
<dbReference type="InterPro" id="IPR053150">
    <property type="entry name" value="Teicoplanin_resist-assoc"/>
</dbReference>
<protein>
    <submittedName>
        <fullName evidence="3">VanZ family protein</fullName>
    </submittedName>
</protein>
<organism evidence="3 4">
    <name type="scientific">Tepidibacter hydrothermalis</name>
    <dbReference type="NCBI Taxonomy" id="3036126"/>
    <lineage>
        <taxon>Bacteria</taxon>
        <taxon>Bacillati</taxon>
        <taxon>Bacillota</taxon>
        <taxon>Clostridia</taxon>
        <taxon>Peptostreptococcales</taxon>
        <taxon>Peptostreptococcaceae</taxon>
        <taxon>Tepidibacter</taxon>
    </lineage>
</organism>
<evidence type="ECO:0000256" key="1">
    <source>
        <dbReference type="SAM" id="Phobius"/>
    </source>
</evidence>
<sequence>MKKISRILSLIFLVMYIIYLLYLVFFSKDYGRGYFHRSYNFIPFKTIIEYMFFSPNLKATVVNIAGNILAFVPMGFLVPAAFNRINKYKDISIVVLIATISIEITQFIIGVGTCDIDDVILNWIGGIIGFYMYKVLLKKIKNNPY</sequence>
<keyword evidence="4" id="KW-1185">Reference proteome</keyword>